<evidence type="ECO:0000313" key="2">
    <source>
        <dbReference type="EMBL" id="QNN40285.1"/>
    </source>
</evidence>
<dbReference type="InterPro" id="IPR011335">
    <property type="entry name" value="Restrct_endonuc-II-like"/>
</dbReference>
<dbReference type="RefSeq" id="WP_187591018.1">
    <property type="nucleotide sequence ID" value="NZ_CP060723.1"/>
</dbReference>
<evidence type="ECO:0000313" key="3">
    <source>
        <dbReference type="Proteomes" id="UP000515806"/>
    </source>
</evidence>
<feature type="domain" description="Putative restriction endonuclease" evidence="1">
    <location>
        <begin position="33"/>
        <end position="201"/>
    </location>
</feature>
<protein>
    <submittedName>
        <fullName evidence="2">Uma2 family endonuclease</fullName>
    </submittedName>
</protein>
<dbReference type="GO" id="GO:0004519">
    <property type="term" value="F:endonuclease activity"/>
    <property type="evidence" value="ECO:0007669"/>
    <property type="project" value="UniProtKB-KW"/>
</dbReference>
<proteinExistence type="predicted"/>
<dbReference type="Proteomes" id="UP000515806">
    <property type="component" value="Chromosome"/>
</dbReference>
<keyword evidence="2" id="KW-0378">Hydrolase</keyword>
<dbReference type="PANTHER" id="PTHR36558">
    <property type="entry name" value="GLR1098 PROTEIN"/>
    <property type="match status" value="1"/>
</dbReference>
<keyword evidence="2" id="KW-0255">Endonuclease</keyword>
<reference evidence="2 3" key="1">
    <citation type="submission" date="2020-08" db="EMBL/GenBank/DDBJ databases">
        <title>Genome sequence of Pedobacter roseus KACC 11594T.</title>
        <authorList>
            <person name="Hyun D.-W."/>
            <person name="Bae J.-W."/>
        </authorList>
    </citation>
    <scope>NUCLEOTIDE SEQUENCE [LARGE SCALE GENOMIC DNA]</scope>
    <source>
        <strain evidence="2 3">KACC 11594</strain>
    </source>
</reference>
<gene>
    <name evidence="2" type="ORF">H9L23_14100</name>
</gene>
<keyword evidence="3" id="KW-1185">Reference proteome</keyword>
<evidence type="ECO:0000259" key="1">
    <source>
        <dbReference type="Pfam" id="PF05685"/>
    </source>
</evidence>
<dbReference type="InterPro" id="IPR008538">
    <property type="entry name" value="Uma2"/>
</dbReference>
<name>A0A7G9QAB0_9SPHI</name>
<sequence>MKNIKPYSTEDKLPPVKTVNEIDFSAIYSYADYMRFEFEERLEIIKGRVFRMSPAPSHIQQGVLTNIFGLIYNTLQGKSCRVYSAPFDVRLAKKNQIDKEIYTVIQPDLVVICDQSKLDERGCIGAPDILVEILSPGNNKKELINKYEVYEEAGVKEYWIVSSSDKSFFRYILDHQGRFQPTKLLTEGEEVTTPILPGFTLILEEVFKNL</sequence>
<dbReference type="InterPro" id="IPR012296">
    <property type="entry name" value="Nuclease_put_TT1808"/>
</dbReference>
<dbReference type="SUPFAM" id="SSF52980">
    <property type="entry name" value="Restriction endonuclease-like"/>
    <property type="match status" value="1"/>
</dbReference>
<organism evidence="2 3">
    <name type="scientific">Pedobacter roseus</name>
    <dbReference type="NCBI Taxonomy" id="336820"/>
    <lineage>
        <taxon>Bacteria</taxon>
        <taxon>Pseudomonadati</taxon>
        <taxon>Bacteroidota</taxon>
        <taxon>Sphingobacteriia</taxon>
        <taxon>Sphingobacteriales</taxon>
        <taxon>Sphingobacteriaceae</taxon>
        <taxon>Pedobacter</taxon>
    </lineage>
</organism>
<dbReference type="EMBL" id="CP060723">
    <property type="protein sequence ID" value="QNN40285.1"/>
    <property type="molecule type" value="Genomic_DNA"/>
</dbReference>
<dbReference type="Gene3D" id="3.90.1570.10">
    <property type="entry name" value="tt1808, chain A"/>
    <property type="match status" value="1"/>
</dbReference>
<dbReference type="KEGG" id="proe:H9L23_14100"/>
<accession>A0A7G9QAB0</accession>
<dbReference type="PANTHER" id="PTHR36558:SF1">
    <property type="entry name" value="RESTRICTION ENDONUCLEASE DOMAIN-CONTAINING PROTEIN-RELATED"/>
    <property type="match status" value="1"/>
</dbReference>
<dbReference type="Pfam" id="PF05685">
    <property type="entry name" value="Uma2"/>
    <property type="match status" value="1"/>
</dbReference>
<dbReference type="CDD" id="cd06260">
    <property type="entry name" value="DUF820-like"/>
    <property type="match status" value="1"/>
</dbReference>
<dbReference type="AlphaFoldDB" id="A0A7G9QAB0"/>
<keyword evidence="2" id="KW-0540">Nuclease</keyword>